<keyword evidence="3" id="KW-1185">Reference proteome</keyword>
<dbReference type="EMBL" id="CALTRL010001277">
    <property type="protein sequence ID" value="CAH7671871.1"/>
    <property type="molecule type" value="Genomic_DNA"/>
</dbReference>
<dbReference type="Proteomes" id="UP001153365">
    <property type="component" value="Unassembled WGS sequence"/>
</dbReference>
<gene>
    <name evidence="2" type="ORF">PPACK8108_LOCUS6708</name>
</gene>
<feature type="compositionally biased region" description="Basic and acidic residues" evidence="1">
    <location>
        <begin position="63"/>
        <end position="79"/>
    </location>
</feature>
<organism evidence="2 3">
    <name type="scientific">Phakopsora pachyrhizi</name>
    <name type="common">Asian soybean rust disease fungus</name>
    <dbReference type="NCBI Taxonomy" id="170000"/>
    <lineage>
        <taxon>Eukaryota</taxon>
        <taxon>Fungi</taxon>
        <taxon>Dikarya</taxon>
        <taxon>Basidiomycota</taxon>
        <taxon>Pucciniomycotina</taxon>
        <taxon>Pucciniomycetes</taxon>
        <taxon>Pucciniales</taxon>
        <taxon>Phakopsoraceae</taxon>
        <taxon>Phakopsora</taxon>
    </lineage>
</organism>
<comment type="caution">
    <text evidence="2">The sequence shown here is derived from an EMBL/GenBank/DDBJ whole genome shotgun (WGS) entry which is preliminary data.</text>
</comment>
<dbReference type="AlphaFoldDB" id="A0AAV0AV12"/>
<reference evidence="2" key="1">
    <citation type="submission" date="2022-06" db="EMBL/GenBank/DDBJ databases">
        <authorList>
            <consortium name="SYNGENTA / RWTH Aachen University"/>
        </authorList>
    </citation>
    <scope>NUCLEOTIDE SEQUENCE</scope>
</reference>
<sequence>MTVLQRMLAKNAEAHDQIRGAVSAAIIKSASFESSAGDEKMVILGSDLTESSDEDGDVIAEIRRDTNTSQGYHDDKDYNENEDVEDEDNKNEQDWDEEDGDSNNNIHDKHGAHNTDFGIDLAEGAVIKYTHEAENAGSIAYQMNSLADVHEGTSIESSDFINVSHNVGENRVKAARIENGSTL</sequence>
<proteinExistence type="predicted"/>
<evidence type="ECO:0000313" key="3">
    <source>
        <dbReference type="Proteomes" id="UP001153365"/>
    </source>
</evidence>
<evidence type="ECO:0000256" key="1">
    <source>
        <dbReference type="SAM" id="MobiDB-lite"/>
    </source>
</evidence>
<accession>A0AAV0AV12</accession>
<protein>
    <submittedName>
        <fullName evidence="2">Uncharacterized protein</fullName>
    </submittedName>
</protein>
<name>A0AAV0AV12_PHAPC</name>
<evidence type="ECO:0000313" key="2">
    <source>
        <dbReference type="EMBL" id="CAH7671871.1"/>
    </source>
</evidence>
<feature type="region of interest" description="Disordered" evidence="1">
    <location>
        <begin position="63"/>
        <end position="112"/>
    </location>
</feature>
<feature type="compositionally biased region" description="Acidic residues" evidence="1">
    <location>
        <begin position="80"/>
        <end position="101"/>
    </location>
</feature>